<dbReference type="PROSITE" id="PS01011">
    <property type="entry name" value="FOLYLPOLYGLU_SYNT_1"/>
    <property type="match status" value="1"/>
</dbReference>
<evidence type="ECO:0000313" key="13">
    <source>
        <dbReference type="EMBL" id="OAF70669.1"/>
    </source>
</evidence>
<dbReference type="OrthoDB" id="5212574at2759"/>
<evidence type="ECO:0000256" key="6">
    <source>
        <dbReference type="ARBA" id="ARBA00022723"/>
    </source>
</evidence>
<gene>
    <name evidence="13" type="ORF">A3Q56_01595</name>
</gene>
<dbReference type="AlphaFoldDB" id="A0A177B8P5"/>
<dbReference type="GO" id="GO:0005739">
    <property type="term" value="C:mitochondrion"/>
    <property type="evidence" value="ECO:0007669"/>
    <property type="project" value="TreeGrafter"/>
</dbReference>
<dbReference type="PANTHER" id="PTHR11136">
    <property type="entry name" value="FOLYLPOLYGLUTAMATE SYNTHASE-RELATED"/>
    <property type="match status" value="1"/>
</dbReference>
<sequence>MRSQFKYKRALIVLNCLQSNASYLKNCSNRKKSNIDMITYLRRIQLPISEIKKMKTIHIAGTKGKGSTAIYCQQLLVKLGYRTSLFSSPHLYDVCERIRINGANISKDRFSILVDHLYQLLMKTDSEKMPSYFEFLTLMALYINCTENIDYSILEVGIGGKFDSTNVPTNKQVCGITNLDYDHTEILGGDLKSITNQKLGILRPSVPTVIGYGQSSISLNQIKTVANKLNSQVYFVTKSHIQEMLKKHPNVDSLVKIINFSHAQLICQILTKTNSQFVLENIDIDARFQILRRKNVVFYIDGAHTSLSLNYVQNWFLSNSTSKCKILVFYLTGNRNPSNLLKNLQKIDFDYKFIVAPIGRNHYTHDTANYGTCIGINHIQTKTGPNFIYFNSIHNLMKTINLIKKISKIDVLITGSIKLTGAFLSYI</sequence>
<dbReference type="Proteomes" id="UP000078046">
    <property type="component" value="Unassembled WGS sequence"/>
</dbReference>
<evidence type="ECO:0000256" key="11">
    <source>
        <dbReference type="ARBA" id="ARBA00030876"/>
    </source>
</evidence>
<reference evidence="13 14" key="1">
    <citation type="submission" date="2016-04" db="EMBL/GenBank/DDBJ databases">
        <title>The genome of Intoshia linei affirms orthonectids as highly simplified spiralians.</title>
        <authorList>
            <person name="Mikhailov K.V."/>
            <person name="Slusarev G.S."/>
            <person name="Nikitin M.A."/>
            <person name="Logacheva M.D."/>
            <person name="Penin A."/>
            <person name="Aleoshin V."/>
            <person name="Panchin Y.V."/>
        </authorList>
    </citation>
    <scope>NUCLEOTIDE SEQUENCE [LARGE SCALE GENOMIC DNA]</scope>
    <source>
        <strain evidence="13">Intl2013</strain>
        <tissue evidence="13">Whole animal</tissue>
    </source>
</reference>
<evidence type="ECO:0000256" key="4">
    <source>
        <dbReference type="ARBA" id="ARBA00022563"/>
    </source>
</evidence>
<dbReference type="InterPro" id="IPR001645">
    <property type="entry name" value="Folylpolyglutamate_synth"/>
</dbReference>
<evidence type="ECO:0000256" key="3">
    <source>
        <dbReference type="ARBA" id="ARBA00013025"/>
    </source>
</evidence>
<dbReference type="InterPro" id="IPR018109">
    <property type="entry name" value="Folylpolyglutamate_synth_CS"/>
</dbReference>
<dbReference type="GO" id="GO:0004326">
    <property type="term" value="F:tetrahydrofolylpolyglutamate synthase activity"/>
    <property type="evidence" value="ECO:0007669"/>
    <property type="project" value="UniProtKB-EC"/>
</dbReference>
<proteinExistence type="inferred from homology"/>
<comment type="catalytic activity">
    <reaction evidence="12">
        <text>(6S)-5,6,7,8-tetrahydrofolyl-(gamma-L-Glu)(n) + L-glutamate + ATP = (6S)-5,6,7,8-tetrahydrofolyl-(gamma-L-Glu)(n+1) + ADP + phosphate + H(+)</text>
        <dbReference type="Rhea" id="RHEA:10580"/>
        <dbReference type="Rhea" id="RHEA-COMP:14738"/>
        <dbReference type="Rhea" id="RHEA-COMP:14740"/>
        <dbReference type="ChEBI" id="CHEBI:15378"/>
        <dbReference type="ChEBI" id="CHEBI:29985"/>
        <dbReference type="ChEBI" id="CHEBI:30616"/>
        <dbReference type="ChEBI" id="CHEBI:43474"/>
        <dbReference type="ChEBI" id="CHEBI:141005"/>
        <dbReference type="ChEBI" id="CHEBI:456216"/>
        <dbReference type="EC" id="6.3.2.17"/>
    </reaction>
</comment>
<dbReference type="EMBL" id="LWCA01000123">
    <property type="protein sequence ID" value="OAF70669.1"/>
    <property type="molecule type" value="Genomic_DNA"/>
</dbReference>
<dbReference type="PANTHER" id="PTHR11136:SF5">
    <property type="entry name" value="FOLYLPOLYGLUTAMATE SYNTHASE, MITOCHONDRIAL"/>
    <property type="match status" value="1"/>
</dbReference>
<evidence type="ECO:0000256" key="8">
    <source>
        <dbReference type="ARBA" id="ARBA00022840"/>
    </source>
</evidence>
<keyword evidence="6" id="KW-0479">Metal-binding</keyword>
<keyword evidence="5" id="KW-0436">Ligase</keyword>
<comment type="caution">
    <text evidence="13">The sequence shown here is derived from an EMBL/GenBank/DDBJ whole genome shotgun (WGS) entry which is preliminary data.</text>
</comment>
<dbReference type="SUPFAM" id="SSF53623">
    <property type="entry name" value="MurD-like peptide ligases, catalytic domain"/>
    <property type="match status" value="1"/>
</dbReference>
<evidence type="ECO:0000256" key="2">
    <source>
        <dbReference type="ARBA" id="ARBA00008276"/>
    </source>
</evidence>
<keyword evidence="8" id="KW-0067">ATP-binding</keyword>
<evidence type="ECO:0000256" key="1">
    <source>
        <dbReference type="ARBA" id="ARBA00005150"/>
    </source>
</evidence>
<evidence type="ECO:0000313" key="14">
    <source>
        <dbReference type="Proteomes" id="UP000078046"/>
    </source>
</evidence>
<dbReference type="SUPFAM" id="SSF53244">
    <property type="entry name" value="MurD-like peptide ligases, peptide-binding domain"/>
    <property type="match status" value="1"/>
</dbReference>
<dbReference type="GO" id="GO:0005524">
    <property type="term" value="F:ATP binding"/>
    <property type="evidence" value="ECO:0007669"/>
    <property type="project" value="UniProtKB-KW"/>
</dbReference>
<dbReference type="GO" id="GO:0005829">
    <property type="term" value="C:cytosol"/>
    <property type="evidence" value="ECO:0007669"/>
    <property type="project" value="TreeGrafter"/>
</dbReference>
<dbReference type="EC" id="6.3.2.17" evidence="3"/>
<dbReference type="Gene3D" id="3.40.1190.10">
    <property type="entry name" value="Mur-like, catalytic domain"/>
    <property type="match status" value="1"/>
</dbReference>
<dbReference type="InterPro" id="IPR036565">
    <property type="entry name" value="Mur-like_cat_sf"/>
</dbReference>
<evidence type="ECO:0000256" key="12">
    <source>
        <dbReference type="ARBA" id="ARBA00047493"/>
    </source>
</evidence>
<comment type="similarity">
    <text evidence="2">Belongs to the folylpolyglutamate synthase family.</text>
</comment>
<keyword evidence="7" id="KW-0547">Nucleotide-binding</keyword>
<keyword evidence="9" id="KW-0460">Magnesium</keyword>
<accession>A0A177B8P5</accession>
<dbReference type="NCBIfam" id="TIGR01499">
    <property type="entry name" value="folC"/>
    <property type="match status" value="1"/>
</dbReference>
<comment type="pathway">
    <text evidence="1">Cofactor biosynthesis; tetrahydrofolylpolyglutamate biosynthesis.</text>
</comment>
<dbReference type="InterPro" id="IPR036615">
    <property type="entry name" value="Mur_ligase_C_dom_sf"/>
</dbReference>
<dbReference type="GO" id="GO:0046872">
    <property type="term" value="F:metal ion binding"/>
    <property type="evidence" value="ECO:0007669"/>
    <property type="project" value="UniProtKB-KW"/>
</dbReference>
<dbReference type="Gene3D" id="3.90.190.20">
    <property type="entry name" value="Mur ligase, C-terminal domain"/>
    <property type="match status" value="1"/>
</dbReference>
<name>A0A177B8P5_9BILA</name>
<evidence type="ECO:0000256" key="5">
    <source>
        <dbReference type="ARBA" id="ARBA00022598"/>
    </source>
</evidence>
<dbReference type="GO" id="GO:0006730">
    <property type="term" value="P:one-carbon metabolic process"/>
    <property type="evidence" value="ECO:0007669"/>
    <property type="project" value="UniProtKB-KW"/>
</dbReference>
<evidence type="ECO:0000256" key="7">
    <source>
        <dbReference type="ARBA" id="ARBA00022741"/>
    </source>
</evidence>
<evidence type="ECO:0000256" key="10">
    <source>
        <dbReference type="ARBA" id="ARBA00030592"/>
    </source>
</evidence>
<keyword evidence="14" id="KW-1185">Reference proteome</keyword>
<evidence type="ECO:0000256" key="9">
    <source>
        <dbReference type="ARBA" id="ARBA00022842"/>
    </source>
</evidence>
<keyword evidence="4" id="KW-0554">One-carbon metabolism</keyword>
<protein>
    <recommendedName>
        <fullName evidence="3">tetrahydrofolate synthase</fullName>
        <ecNumber evidence="3">6.3.2.17</ecNumber>
    </recommendedName>
    <alternativeName>
        <fullName evidence="11">Folylpoly-gamma-glutamate synthetase</fullName>
    </alternativeName>
    <alternativeName>
        <fullName evidence="10">Tetrahydrofolylpolyglutamate synthase</fullName>
    </alternativeName>
</protein>
<organism evidence="13 14">
    <name type="scientific">Intoshia linei</name>
    <dbReference type="NCBI Taxonomy" id="1819745"/>
    <lineage>
        <taxon>Eukaryota</taxon>
        <taxon>Metazoa</taxon>
        <taxon>Spiralia</taxon>
        <taxon>Lophotrochozoa</taxon>
        <taxon>Mesozoa</taxon>
        <taxon>Orthonectida</taxon>
        <taxon>Rhopaluridae</taxon>
        <taxon>Intoshia</taxon>
    </lineage>
</organism>